<proteinExistence type="predicted"/>
<gene>
    <name evidence="1" type="primary">PPP2R1A</name>
</gene>
<dbReference type="GeneTree" id="ENSGT00950000183066"/>
<reference evidence="1" key="2">
    <citation type="submission" date="2025-09" db="UniProtKB">
        <authorList>
            <consortium name="Ensembl"/>
        </authorList>
    </citation>
    <scope>IDENTIFICATION</scope>
</reference>
<keyword evidence="2" id="KW-1185">Reference proteome</keyword>
<dbReference type="AlphaFoldDB" id="A0A2K5E3J3"/>
<reference evidence="1" key="1">
    <citation type="submission" date="2025-08" db="UniProtKB">
        <authorList>
            <consortium name="Ensembl"/>
        </authorList>
    </citation>
    <scope>IDENTIFICATION</scope>
</reference>
<organism evidence="1 2">
    <name type="scientific">Aotus nancymaae</name>
    <name type="common">Ma's night monkey</name>
    <dbReference type="NCBI Taxonomy" id="37293"/>
    <lineage>
        <taxon>Eukaryota</taxon>
        <taxon>Metazoa</taxon>
        <taxon>Chordata</taxon>
        <taxon>Craniata</taxon>
        <taxon>Vertebrata</taxon>
        <taxon>Euteleostomi</taxon>
        <taxon>Mammalia</taxon>
        <taxon>Eutheria</taxon>
        <taxon>Euarchontoglires</taxon>
        <taxon>Primates</taxon>
        <taxon>Haplorrhini</taxon>
        <taxon>Platyrrhini</taxon>
        <taxon>Aotidae</taxon>
        <taxon>Aotus</taxon>
    </lineage>
</organism>
<evidence type="ECO:0000313" key="1">
    <source>
        <dbReference type="Ensembl" id="ENSANAP00000027714.1"/>
    </source>
</evidence>
<protein>
    <submittedName>
        <fullName evidence="1">Protein phosphatase 2 scaffold subunit Aalpha</fullName>
    </submittedName>
</protein>
<evidence type="ECO:0000313" key="2">
    <source>
        <dbReference type="Proteomes" id="UP000233020"/>
    </source>
</evidence>
<accession>A0A2K5E3J3</accession>
<name>A0A2K5E3J3_AOTNA</name>
<dbReference type="Ensembl" id="ENSANAT00000045733.1">
    <property type="protein sequence ID" value="ENSANAP00000027714.1"/>
    <property type="gene ID" value="ENSANAG00000031600.1"/>
</dbReference>
<sequence>MAAADGDDSLYPIAVLIDELRNEDVQPWELLIIGEASWWR</sequence>
<dbReference type="Proteomes" id="UP000233020">
    <property type="component" value="Unplaced"/>
</dbReference>